<dbReference type="EMBL" id="LRGB01013331">
    <property type="protein sequence ID" value="KZR99544.1"/>
    <property type="molecule type" value="Genomic_DNA"/>
</dbReference>
<dbReference type="AlphaFoldDB" id="A0A164GZM9"/>
<name>A0A164GZM9_9CRUS</name>
<protein>
    <submittedName>
        <fullName evidence="1">Uncharacterized protein</fullName>
    </submittedName>
</protein>
<evidence type="ECO:0000313" key="1">
    <source>
        <dbReference type="EMBL" id="KZR99544.1"/>
    </source>
</evidence>
<reference evidence="1 2" key="1">
    <citation type="submission" date="2016-03" db="EMBL/GenBank/DDBJ databases">
        <title>EvidentialGene: Evidence-directed Construction of Genes on Genomes.</title>
        <authorList>
            <person name="Gilbert D.G."/>
            <person name="Choi J.-H."/>
            <person name="Mockaitis K."/>
            <person name="Colbourne J."/>
            <person name="Pfrender M."/>
        </authorList>
    </citation>
    <scope>NUCLEOTIDE SEQUENCE [LARGE SCALE GENOMIC DNA]</scope>
    <source>
        <strain evidence="1 2">Xinb3</strain>
        <tissue evidence="1">Complete organism</tissue>
    </source>
</reference>
<gene>
    <name evidence="1" type="ORF">APZ42_004545</name>
</gene>
<proteinExistence type="predicted"/>
<sequence>MLYPRIIRGLRTATLWRNCGLLSKILGQSAGESPQFLLSAVRGPRPHFIRALDKTLTPA</sequence>
<accession>A0A164GZM9</accession>
<organism evidence="1 2">
    <name type="scientific">Daphnia magna</name>
    <dbReference type="NCBI Taxonomy" id="35525"/>
    <lineage>
        <taxon>Eukaryota</taxon>
        <taxon>Metazoa</taxon>
        <taxon>Ecdysozoa</taxon>
        <taxon>Arthropoda</taxon>
        <taxon>Crustacea</taxon>
        <taxon>Branchiopoda</taxon>
        <taxon>Diplostraca</taxon>
        <taxon>Cladocera</taxon>
        <taxon>Anomopoda</taxon>
        <taxon>Daphniidae</taxon>
        <taxon>Daphnia</taxon>
    </lineage>
</organism>
<evidence type="ECO:0000313" key="2">
    <source>
        <dbReference type="Proteomes" id="UP000076858"/>
    </source>
</evidence>
<keyword evidence="2" id="KW-1185">Reference proteome</keyword>
<dbReference type="Proteomes" id="UP000076858">
    <property type="component" value="Unassembled WGS sequence"/>
</dbReference>
<comment type="caution">
    <text evidence="1">The sequence shown here is derived from an EMBL/GenBank/DDBJ whole genome shotgun (WGS) entry which is preliminary data.</text>
</comment>